<comment type="similarity">
    <text evidence="2 14">Belongs to the ALAD family.</text>
</comment>
<gene>
    <name evidence="16" type="primary">hemB</name>
    <name evidence="16" type="ORF">IQ241_20575</name>
</gene>
<protein>
    <recommendedName>
        <fullName evidence="5 13">Delta-aminolevulinic acid dehydratase</fullName>
        <ecNumber evidence="4 13">4.2.1.24</ecNumber>
    </recommendedName>
</protein>
<evidence type="ECO:0000256" key="1">
    <source>
        <dbReference type="ARBA" id="ARBA00004694"/>
    </source>
</evidence>
<dbReference type="Gene3D" id="3.20.20.70">
    <property type="entry name" value="Aldolase class I"/>
    <property type="match status" value="1"/>
</dbReference>
<evidence type="ECO:0000256" key="11">
    <source>
        <dbReference type="PIRSR" id="PIRSR001415-1"/>
    </source>
</evidence>
<evidence type="ECO:0000256" key="15">
    <source>
        <dbReference type="SAM" id="MobiDB-lite"/>
    </source>
</evidence>
<dbReference type="PANTHER" id="PTHR11458">
    <property type="entry name" value="DELTA-AMINOLEVULINIC ACID DEHYDRATASE"/>
    <property type="match status" value="1"/>
</dbReference>
<comment type="pathway">
    <text evidence="1">Porphyrin-containing compound metabolism; protoporphyrin-IX biosynthesis; coproporphyrinogen-III from 5-aminolevulinate: step 1/4.</text>
</comment>
<evidence type="ECO:0000256" key="8">
    <source>
        <dbReference type="ARBA" id="ARBA00023244"/>
    </source>
</evidence>
<evidence type="ECO:0000256" key="9">
    <source>
        <dbReference type="ARBA" id="ARBA00025628"/>
    </source>
</evidence>
<dbReference type="AlphaFoldDB" id="A0A8J7DEB2"/>
<dbReference type="SUPFAM" id="SSF51569">
    <property type="entry name" value="Aldolase"/>
    <property type="match status" value="1"/>
</dbReference>
<dbReference type="EMBL" id="JADEXG010000063">
    <property type="protein sequence ID" value="MBE9079658.1"/>
    <property type="molecule type" value="Genomic_DNA"/>
</dbReference>
<dbReference type="InterPro" id="IPR013785">
    <property type="entry name" value="Aldolase_TIM"/>
</dbReference>
<dbReference type="Pfam" id="PF00490">
    <property type="entry name" value="ALAD"/>
    <property type="match status" value="1"/>
</dbReference>
<feature type="binding site" evidence="12">
    <location>
        <position position="261"/>
    </location>
    <ligand>
        <name>Mg(2+)</name>
        <dbReference type="ChEBI" id="CHEBI:18420"/>
    </ligand>
</feature>
<evidence type="ECO:0000256" key="14">
    <source>
        <dbReference type="RuleBase" id="RU004161"/>
    </source>
</evidence>
<dbReference type="PRINTS" id="PR00144">
    <property type="entry name" value="DALDHYDRTASE"/>
</dbReference>
<evidence type="ECO:0000256" key="4">
    <source>
        <dbReference type="ARBA" id="ARBA00012053"/>
    </source>
</evidence>
<comment type="function">
    <text evidence="9">Catalyzes an early step in the biosynthesis of tetrapyrroles. Binds two molecules of 5-aminolevulinate per subunit, each at a distinct site, and catalyzes their condensation to form porphobilinogen.</text>
</comment>
<dbReference type="PROSITE" id="PS00169">
    <property type="entry name" value="D_ALA_DEHYDRATASE"/>
    <property type="match status" value="1"/>
</dbReference>
<dbReference type="Proteomes" id="UP000636505">
    <property type="component" value="Unassembled WGS sequence"/>
</dbReference>
<comment type="catalytic activity">
    <reaction evidence="10 13">
        <text>2 5-aminolevulinate = porphobilinogen + 2 H2O + H(+)</text>
        <dbReference type="Rhea" id="RHEA:24064"/>
        <dbReference type="ChEBI" id="CHEBI:15377"/>
        <dbReference type="ChEBI" id="CHEBI:15378"/>
        <dbReference type="ChEBI" id="CHEBI:58126"/>
        <dbReference type="ChEBI" id="CHEBI:356416"/>
        <dbReference type="EC" id="4.2.1.24"/>
    </reaction>
</comment>
<dbReference type="EC" id="4.2.1.24" evidence="4 13"/>
<name>A0A8J7DEB2_9CYAN</name>
<keyword evidence="6" id="KW-0350">Heme biosynthesis</keyword>
<dbReference type="FunFam" id="3.20.20.70:FF:000019">
    <property type="entry name" value="Delta-aminolevulinic acid dehydratase"/>
    <property type="match status" value="1"/>
</dbReference>
<dbReference type="GO" id="GO:0006782">
    <property type="term" value="P:protoporphyrinogen IX biosynthetic process"/>
    <property type="evidence" value="ECO:0007669"/>
    <property type="project" value="UniProtKB-UniPathway"/>
</dbReference>
<dbReference type="GO" id="GO:0005829">
    <property type="term" value="C:cytosol"/>
    <property type="evidence" value="ECO:0007669"/>
    <property type="project" value="TreeGrafter"/>
</dbReference>
<keyword evidence="17" id="KW-1185">Reference proteome</keyword>
<evidence type="ECO:0000256" key="5">
    <source>
        <dbReference type="ARBA" id="ARBA00020771"/>
    </source>
</evidence>
<dbReference type="CDD" id="cd04823">
    <property type="entry name" value="ALAD_PBGS_aspartate_rich"/>
    <property type="match status" value="1"/>
</dbReference>
<keyword evidence="12" id="KW-0479">Metal-binding</keyword>
<comment type="subunit">
    <text evidence="3 13">Homooctamer.</text>
</comment>
<dbReference type="SMART" id="SM01004">
    <property type="entry name" value="ALAD"/>
    <property type="match status" value="1"/>
</dbReference>
<proteinExistence type="inferred from homology"/>
<evidence type="ECO:0000256" key="13">
    <source>
        <dbReference type="RuleBase" id="RU000515"/>
    </source>
</evidence>
<comment type="caution">
    <text evidence="16">The sequence shown here is derived from an EMBL/GenBank/DDBJ whole genome shotgun (WGS) entry which is preliminary data.</text>
</comment>
<dbReference type="GO" id="GO:0004655">
    <property type="term" value="F:porphobilinogen synthase activity"/>
    <property type="evidence" value="ECO:0007669"/>
    <property type="project" value="UniProtKB-EC"/>
</dbReference>
<feature type="region of interest" description="Disordered" evidence="15">
    <location>
        <begin position="1"/>
        <end position="30"/>
    </location>
</feature>
<evidence type="ECO:0000256" key="3">
    <source>
        <dbReference type="ARBA" id="ARBA00011823"/>
    </source>
</evidence>
<evidence type="ECO:0000256" key="10">
    <source>
        <dbReference type="ARBA" id="ARBA00047651"/>
    </source>
</evidence>
<dbReference type="UniPathway" id="UPA00251">
    <property type="reaction ID" value="UER00318"/>
</dbReference>
<evidence type="ECO:0000256" key="6">
    <source>
        <dbReference type="ARBA" id="ARBA00023133"/>
    </source>
</evidence>
<organism evidence="16 17">
    <name type="scientific">Vasconcelosia minhoensis LEGE 07310</name>
    <dbReference type="NCBI Taxonomy" id="915328"/>
    <lineage>
        <taxon>Bacteria</taxon>
        <taxon>Bacillati</taxon>
        <taxon>Cyanobacteriota</taxon>
        <taxon>Cyanophyceae</taxon>
        <taxon>Nodosilineales</taxon>
        <taxon>Cymatolegaceae</taxon>
        <taxon>Vasconcelosia</taxon>
        <taxon>Vasconcelosia minhoensis</taxon>
    </lineage>
</organism>
<evidence type="ECO:0000313" key="16">
    <source>
        <dbReference type="EMBL" id="MBE9079658.1"/>
    </source>
</evidence>
<keyword evidence="8 13" id="KW-0627">Porphyrin biosynthesis</keyword>
<feature type="active site" description="Schiff-base intermediate with substrate" evidence="11">
    <location>
        <position position="276"/>
    </location>
</feature>
<dbReference type="PANTHER" id="PTHR11458:SF0">
    <property type="entry name" value="DELTA-AMINOLEVULINIC ACID DEHYDRATASE"/>
    <property type="match status" value="1"/>
</dbReference>
<sequence length="356" mass="39081">MSLQSPDQKSEFPVTPEELPGRSSQVRCSPTYRPRRLRRIETLRRMVRETVLTVDDLIYPLFVMEGDGQREEVPSMPGCLRFSIDRLLDEVKTAREWGIGAIALFPLIPHSQKDNLGTESYNPDGLIPRAVRAIKQAVPDMLVITDVALDPYSSEGHDGIVKDGKILNDQTVAVLVKQALAQAAAGSDFVAPSDMMDGRVGAIREALNAEGWIDVGILAYSAKYASAYYGPFRDALNSAPKWGDKKTYQMDAANAREALKEVDLDIAEGADIVMVKPALAYLDVICRIKQHTHLPVAAYNVSGEYAMVKAAAAQGWIDEKSVMLETLTSIKRAGADLILTYFAKDAAMILTHDSNP</sequence>
<keyword evidence="7 13" id="KW-0456">Lyase</keyword>
<accession>A0A8J7DEB2</accession>
<reference evidence="16" key="1">
    <citation type="submission" date="2020-10" db="EMBL/GenBank/DDBJ databases">
        <authorList>
            <person name="Castelo-Branco R."/>
            <person name="Eusebio N."/>
            <person name="Adriana R."/>
            <person name="Vieira A."/>
            <person name="Brugerolle De Fraissinette N."/>
            <person name="Rezende De Castro R."/>
            <person name="Schneider M.P."/>
            <person name="Vasconcelos V."/>
            <person name="Leao P.N."/>
        </authorList>
    </citation>
    <scope>NUCLEOTIDE SEQUENCE</scope>
    <source>
        <strain evidence="16">LEGE 07310</strain>
    </source>
</reference>
<dbReference type="GO" id="GO:0008270">
    <property type="term" value="F:zinc ion binding"/>
    <property type="evidence" value="ECO:0007669"/>
    <property type="project" value="TreeGrafter"/>
</dbReference>
<evidence type="ECO:0000256" key="2">
    <source>
        <dbReference type="ARBA" id="ARBA00008055"/>
    </source>
</evidence>
<dbReference type="InterPro" id="IPR030656">
    <property type="entry name" value="ALAD_AS"/>
</dbReference>
<dbReference type="NCBIfam" id="NF006762">
    <property type="entry name" value="PRK09283.1"/>
    <property type="match status" value="1"/>
</dbReference>
<evidence type="ECO:0000256" key="7">
    <source>
        <dbReference type="ARBA" id="ARBA00023239"/>
    </source>
</evidence>
<evidence type="ECO:0000256" key="12">
    <source>
        <dbReference type="PIRSR" id="PIRSR001415-5"/>
    </source>
</evidence>
<feature type="active site" description="Schiff-base intermediate with substrate" evidence="11">
    <location>
        <position position="223"/>
    </location>
</feature>
<dbReference type="RefSeq" id="WP_193910832.1">
    <property type="nucleotide sequence ID" value="NZ_JADEXG010000063.1"/>
</dbReference>
<dbReference type="InterPro" id="IPR001731">
    <property type="entry name" value="ALAD"/>
</dbReference>
<evidence type="ECO:0000313" key="17">
    <source>
        <dbReference type="Proteomes" id="UP000636505"/>
    </source>
</evidence>
<keyword evidence="12" id="KW-0460">Magnesium</keyword>
<dbReference type="PIRSF" id="PIRSF001415">
    <property type="entry name" value="Porphbilin_synth"/>
    <property type="match status" value="1"/>
</dbReference>